<dbReference type="Pfam" id="PF22397">
    <property type="entry name" value="NADAR-DarT1"/>
    <property type="match status" value="1"/>
</dbReference>
<name>A0A3P2A3V2_9NEIS</name>
<dbReference type="RefSeq" id="WP_124794893.1">
    <property type="nucleotide sequence ID" value="NZ_RQYC01000008.1"/>
</dbReference>
<gene>
    <name evidence="1" type="ORF">EII21_06410</name>
</gene>
<dbReference type="EMBL" id="RQYC01000008">
    <property type="protein sequence ID" value="RRD90054.1"/>
    <property type="molecule type" value="Genomic_DNA"/>
</dbReference>
<sequence length="234" mass="26850">MAQRPVYIPHTNGDFLVKTKMVEFEWFAGFSVSQKQKSIRSLHQAAQERHRLGKVLEISSKSEMELGVKLSAFNLMVKTNKNALVSVECVFQSSKVFEGEKQFLDLLDVSSREAKKDSRLRESGRLIAFRPYGKKEKEWGLEPLTAYYDWLYINALNQHEEVHDELLAYDAFTDIEFNPDKSINCQAYSVALFCALSKRGILRDVLASQADFLTIYHDFKVDNAKSDKHQASLI</sequence>
<keyword evidence="2" id="KW-1185">Reference proteome</keyword>
<dbReference type="OrthoDB" id="3255715at2"/>
<evidence type="ECO:0000313" key="1">
    <source>
        <dbReference type="EMBL" id="RRD90054.1"/>
    </source>
</evidence>
<dbReference type="AlphaFoldDB" id="A0A3P2A3V2"/>
<dbReference type="InterPro" id="IPR053913">
    <property type="entry name" value="NADAR-DarT1"/>
</dbReference>
<organism evidence="1 2">
    <name type="scientific">Conchiformibius steedae</name>
    <dbReference type="NCBI Taxonomy" id="153493"/>
    <lineage>
        <taxon>Bacteria</taxon>
        <taxon>Pseudomonadati</taxon>
        <taxon>Pseudomonadota</taxon>
        <taxon>Betaproteobacteria</taxon>
        <taxon>Neisseriales</taxon>
        <taxon>Neisseriaceae</taxon>
        <taxon>Conchiformibius</taxon>
    </lineage>
</organism>
<protein>
    <submittedName>
        <fullName evidence="1">Uncharacterized protein</fullName>
    </submittedName>
</protein>
<reference evidence="1 2" key="1">
    <citation type="submission" date="2018-11" db="EMBL/GenBank/DDBJ databases">
        <title>Genomes From Bacteria Associated with the Canine Oral Cavity: a Test Case for Automated Genome-Based Taxonomic Assignment.</title>
        <authorList>
            <person name="Coil D.A."/>
            <person name="Jospin G."/>
            <person name="Darling A.E."/>
            <person name="Wallis C."/>
            <person name="Davis I.J."/>
            <person name="Harris S."/>
            <person name="Eisen J.A."/>
            <person name="Holcombe L.J."/>
            <person name="O'Flynn C."/>
        </authorList>
    </citation>
    <scope>NUCLEOTIDE SEQUENCE [LARGE SCALE GENOMIC DNA]</scope>
    <source>
        <strain evidence="1 2">COT-280</strain>
    </source>
</reference>
<evidence type="ECO:0000313" key="2">
    <source>
        <dbReference type="Proteomes" id="UP000269923"/>
    </source>
</evidence>
<accession>A0A3P2A3V2</accession>
<dbReference type="Proteomes" id="UP000269923">
    <property type="component" value="Unassembled WGS sequence"/>
</dbReference>
<comment type="caution">
    <text evidence="1">The sequence shown here is derived from an EMBL/GenBank/DDBJ whole genome shotgun (WGS) entry which is preliminary data.</text>
</comment>
<proteinExistence type="predicted"/>